<comment type="caution">
    <text evidence="1">The sequence shown here is derived from an EMBL/GenBank/DDBJ whole genome shotgun (WGS) entry which is preliminary data.</text>
</comment>
<proteinExistence type="predicted"/>
<protein>
    <submittedName>
        <fullName evidence="1">Uncharacterized protein</fullName>
    </submittedName>
</protein>
<sequence length="106" mass="11867">MTVFTEISGVQKQTSGVEGSSWWALRPVDQDCLVFVQARCGNSNWGKNSVLLFFEISVLITTLQYKLKQKLVSPFALVCNAVLEKYLGCALAFADWSHTKTTNFKI</sequence>
<organism evidence="1 2">
    <name type="scientific">Clavelina lepadiformis</name>
    <name type="common">Light-bulb sea squirt</name>
    <name type="synonym">Ascidia lepadiformis</name>
    <dbReference type="NCBI Taxonomy" id="159417"/>
    <lineage>
        <taxon>Eukaryota</taxon>
        <taxon>Metazoa</taxon>
        <taxon>Chordata</taxon>
        <taxon>Tunicata</taxon>
        <taxon>Ascidiacea</taxon>
        <taxon>Aplousobranchia</taxon>
        <taxon>Clavelinidae</taxon>
        <taxon>Clavelina</taxon>
    </lineage>
</organism>
<dbReference type="EMBL" id="CAWYQH010000068">
    <property type="protein sequence ID" value="CAK8680102.1"/>
    <property type="molecule type" value="Genomic_DNA"/>
</dbReference>
<name>A0ABP0FNV5_CLALP</name>
<accession>A0ABP0FNV5</accession>
<reference evidence="1 2" key="1">
    <citation type="submission" date="2024-02" db="EMBL/GenBank/DDBJ databases">
        <authorList>
            <person name="Daric V."/>
            <person name="Darras S."/>
        </authorList>
    </citation>
    <scope>NUCLEOTIDE SEQUENCE [LARGE SCALE GENOMIC DNA]</scope>
</reference>
<gene>
    <name evidence="1" type="ORF">CVLEPA_LOCUS10387</name>
</gene>
<keyword evidence="2" id="KW-1185">Reference proteome</keyword>
<evidence type="ECO:0000313" key="2">
    <source>
        <dbReference type="Proteomes" id="UP001642483"/>
    </source>
</evidence>
<dbReference type="Proteomes" id="UP001642483">
    <property type="component" value="Unassembled WGS sequence"/>
</dbReference>
<evidence type="ECO:0000313" key="1">
    <source>
        <dbReference type="EMBL" id="CAK8680102.1"/>
    </source>
</evidence>